<dbReference type="SUPFAM" id="SSF52317">
    <property type="entry name" value="Class I glutamine amidotransferase-like"/>
    <property type="match status" value="1"/>
</dbReference>
<dbReference type="InterPro" id="IPR029062">
    <property type="entry name" value="Class_I_gatase-like"/>
</dbReference>
<sequence>MTASGHGPEPDAQTGPVVALPVYHGVSELELGLMVTVLRLCGGDKVAVTVNRSRISVITAGGLVMTPHVLYAALPEPQALLLPGGPGAAKAARAPLLRAFLAAHPGLPTGASGSGLLLLGEAGTLDGRVVGGPTDLADTLWGFTPADVRPGQVVTDGRLCTTPAGLGALHAALHVAASLWGQDVARDAAERIGSAPLLVGSVSVN</sequence>
<protein>
    <submittedName>
        <fullName evidence="2">DJ-1/PfpI family protein</fullName>
    </submittedName>
</protein>
<gene>
    <name evidence="2" type="ORF">ACFP90_03685</name>
</gene>
<organism evidence="2 3">
    <name type="scientific">Deinococcus multiflagellatus</name>
    <dbReference type="NCBI Taxonomy" id="1656887"/>
    <lineage>
        <taxon>Bacteria</taxon>
        <taxon>Thermotogati</taxon>
        <taxon>Deinococcota</taxon>
        <taxon>Deinococci</taxon>
        <taxon>Deinococcales</taxon>
        <taxon>Deinococcaceae</taxon>
        <taxon>Deinococcus</taxon>
    </lineage>
</organism>
<proteinExistence type="predicted"/>
<dbReference type="PANTHER" id="PTHR43130:SF3">
    <property type="entry name" value="HTH-TYPE TRANSCRIPTIONAL REGULATOR RV1931C"/>
    <property type="match status" value="1"/>
</dbReference>
<dbReference type="RefSeq" id="WP_224604057.1">
    <property type="nucleotide sequence ID" value="NZ_JAIQXV010000001.1"/>
</dbReference>
<accession>A0ABW1ZJ52</accession>
<evidence type="ECO:0000313" key="2">
    <source>
        <dbReference type="EMBL" id="MFC6659572.1"/>
    </source>
</evidence>
<dbReference type="Pfam" id="PF01965">
    <property type="entry name" value="DJ-1_PfpI"/>
    <property type="match status" value="1"/>
</dbReference>
<dbReference type="Gene3D" id="3.40.50.880">
    <property type="match status" value="1"/>
</dbReference>
<dbReference type="PANTHER" id="PTHR43130">
    <property type="entry name" value="ARAC-FAMILY TRANSCRIPTIONAL REGULATOR"/>
    <property type="match status" value="1"/>
</dbReference>
<dbReference type="InterPro" id="IPR052158">
    <property type="entry name" value="INH-QAR"/>
</dbReference>
<dbReference type="InterPro" id="IPR002818">
    <property type="entry name" value="DJ-1/PfpI"/>
</dbReference>
<comment type="caution">
    <text evidence="2">The sequence shown here is derived from an EMBL/GenBank/DDBJ whole genome shotgun (WGS) entry which is preliminary data.</text>
</comment>
<dbReference type="Proteomes" id="UP001596317">
    <property type="component" value="Unassembled WGS sequence"/>
</dbReference>
<feature type="domain" description="DJ-1/PfpI" evidence="1">
    <location>
        <begin position="18"/>
        <end position="162"/>
    </location>
</feature>
<keyword evidence="3" id="KW-1185">Reference proteome</keyword>
<reference evidence="3" key="1">
    <citation type="journal article" date="2019" name="Int. J. Syst. Evol. Microbiol.">
        <title>The Global Catalogue of Microorganisms (GCM) 10K type strain sequencing project: providing services to taxonomists for standard genome sequencing and annotation.</title>
        <authorList>
            <consortium name="The Broad Institute Genomics Platform"/>
            <consortium name="The Broad Institute Genome Sequencing Center for Infectious Disease"/>
            <person name="Wu L."/>
            <person name="Ma J."/>
        </authorList>
    </citation>
    <scope>NUCLEOTIDE SEQUENCE [LARGE SCALE GENOMIC DNA]</scope>
    <source>
        <strain evidence="3">CCUG 63830</strain>
    </source>
</reference>
<evidence type="ECO:0000313" key="3">
    <source>
        <dbReference type="Proteomes" id="UP001596317"/>
    </source>
</evidence>
<dbReference type="EMBL" id="JBHSWB010000001">
    <property type="protein sequence ID" value="MFC6659572.1"/>
    <property type="molecule type" value="Genomic_DNA"/>
</dbReference>
<evidence type="ECO:0000259" key="1">
    <source>
        <dbReference type="Pfam" id="PF01965"/>
    </source>
</evidence>
<name>A0ABW1ZJ52_9DEIO</name>